<evidence type="ECO:0008006" key="3">
    <source>
        <dbReference type="Google" id="ProtNLM"/>
    </source>
</evidence>
<proteinExistence type="predicted"/>
<accession>A0A388KPB4</accession>
<organism evidence="1 2">
    <name type="scientific">Chara braunii</name>
    <name type="common">Braun's stonewort</name>
    <dbReference type="NCBI Taxonomy" id="69332"/>
    <lineage>
        <taxon>Eukaryota</taxon>
        <taxon>Viridiplantae</taxon>
        <taxon>Streptophyta</taxon>
        <taxon>Charophyceae</taxon>
        <taxon>Charales</taxon>
        <taxon>Characeae</taxon>
        <taxon>Chara</taxon>
    </lineage>
</organism>
<dbReference type="AlphaFoldDB" id="A0A388KPB4"/>
<dbReference type="OrthoDB" id="1938625at2759"/>
<evidence type="ECO:0000313" key="1">
    <source>
        <dbReference type="EMBL" id="GBG71894.1"/>
    </source>
</evidence>
<evidence type="ECO:0000313" key="2">
    <source>
        <dbReference type="Proteomes" id="UP000265515"/>
    </source>
</evidence>
<sequence>MLCADNDLIGLPLPHGKQLKSSAFADDTGAITALTPTSVRALTTQIEHFERYAGAKLNWHKSVALVPDMNAAGLFTGMRVQRITGSTVYLGIVMPDALSNGTQNEAVTHKAINRMASCAKRPQAEVFGRALLANTAASSMLWYAGAVSMPSQQAQLNYQTNLVKFVWKNDPLAPTTVHRVAWRKLIQPRAAGGLGLLDPSNQIRALHLRTIFWLILEDDAAPWKVLTLQTMAEAMRLHPADVMTALLQPSLLGNLKRGALWTPTLTLWRKLSPLRLRPPASREQILQQPLFDNPMILDAEGRPFPWMRTKGAFGRAWVTTGIGRVADIWDESTGDWKDDSLMIDALRGQTDKLGRLRHIQRAIPEEWTKMLRMGLQYRGEWAILRSNTSQGSDSPPVFFQLKAKVGSQWLLADAWHPMGPMLPTNRHIIGPMQRKPKHDGWIPVDAIRPVAVLRDKTRTSAPVYRAFHPACRSLS</sequence>
<comment type="caution">
    <text evidence="1">The sequence shown here is derived from an EMBL/GenBank/DDBJ whole genome shotgun (WGS) entry which is preliminary data.</text>
</comment>
<dbReference type="EMBL" id="BFEA01000155">
    <property type="protein sequence ID" value="GBG71894.1"/>
    <property type="molecule type" value="Genomic_DNA"/>
</dbReference>
<dbReference type="Proteomes" id="UP000265515">
    <property type="component" value="Unassembled WGS sequence"/>
</dbReference>
<name>A0A388KPB4_CHABU</name>
<dbReference type="Gramene" id="GBG71894">
    <property type="protein sequence ID" value="GBG71894"/>
    <property type="gene ID" value="CBR_g10830"/>
</dbReference>
<gene>
    <name evidence="1" type="ORF">CBR_g10830</name>
</gene>
<keyword evidence="2" id="KW-1185">Reference proteome</keyword>
<reference evidence="1 2" key="1">
    <citation type="journal article" date="2018" name="Cell">
        <title>The Chara Genome: Secondary Complexity and Implications for Plant Terrestrialization.</title>
        <authorList>
            <person name="Nishiyama T."/>
            <person name="Sakayama H."/>
            <person name="Vries J.D."/>
            <person name="Buschmann H."/>
            <person name="Saint-Marcoux D."/>
            <person name="Ullrich K.K."/>
            <person name="Haas F.B."/>
            <person name="Vanderstraeten L."/>
            <person name="Becker D."/>
            <person name="Lang D."/>
            <person name="Vosolsobe S."/>
            <person name="Rombauts S."/>
            <person name="Wilhelmsson P.K.I."/>
            <person name="Janitza P."/>
            <person name="Kern R."/>
            <person name="Heyl A."/>
            <person name="Rumpler F."/>
            <person name="Villalobos L.I.A.C."/>
            <person name="Clay J.M."/>
            <person name="Skokan R."/>
            <person name="Toyoda A."/>
            <person name="Suzuki Y."/>
            <person name="Kagoshima H."/>
            <person name="Schijlen E."/>
            <person name="Tajeshwar N."/>
            <person name="Catarino B."/>
            <person name="Hetherington A.J."/>
            <person name="Saltykova A."/>
            <person name="Bonnot C."/>
            <person name="Breuninger H."/>
            <person name="Symeonidi A."/>
            <person name="Radhakrishnan G.V."/>
            <person name="Van Nieuwerburgh F."/>
            <person name="Deforce D."/>
            <person name="Chang C."/>
            <person name="Karol K.G."/>
            <person name="Hedrich R."/>
            <person name="Ulvskov P."/>
            <person name="Glockner G."/>
            <person name="Delwiche C.F."/>
            <person name="Petrasek J."/>
            <person name="Van de Peer Y."/>
            <person name="Friml J."/>
            <person name="Beilby M."/>
            <person name="Dolan L."/>
            <person name="Kohara Y."/>
            <person name="Sugano S."/>
            <person name="Fujiyama A."/>
            <person name="Delaux P.-M."/>
            <person name="Quint M."/>
            <person name="TheiBen G."/>
            <person name="Hagemann M."/>
            <person name="Harholt J."/>
            <person name="Dunand C."/>
            <person name="Zachgo S."/>
            <person name="Langdale J."/>
            <person name="Maumus F."/>
            <person name="Straeten D.V.D."/>
            <person name="Gould S.B."/>
            <person name="Rensing S.A."/>
        </authorList>
    </citation>
    <scope>NUCLEOTIDE SEQUENCE [LARGE SCALE GENOMIC DNA]</scope>
    <source>
        <strain evidence="1 2">S276</strain>
    </source>
</reference>
<protein>
    <recommendedName>
        <fullName evidence="3">Reverse transcriptase domain-containing protein</fullName>
    </recommendedName>
</protein>